<sequence>MRGTALSGLARRIGGAGRAEAARAAVAAGLTWQTCATLLHRPAPYAGAVAAVLIVETSVVRTAGAALRYAAGCLLGVLVAIPGALYVEPTTAGLGLVAFASVLPARQGFLGHYGLHVPTTALLTFAMVRGRHPGELGSHLAEIVLGMAFGLACGALLFPAVRVRSAERALDDLRLLTARHLDGLADAAARHRRPRDVLGPTWQDDLDTALGRARKAVEEAHESLRWNVRPTARRRRWHLDHQVLHSLTEAADRAAATGRLLDAHPAAATGARTPGTTGTPCPDPYPRLLRTAALCVYSCRGGRPHPALPATRHALARLATTDGDPPAGTAGDPRLLEHLGAVLDRLAAPAPAPPARPHRPCTLQRLSPR</sequence>
<keyword evidence="2" id="KW-1133">Transmembrane helix</keyword>
<evidence type="ECO:0000313" key="4">
    <source>
        <dbReference type="Proteomes" id="UP001522868"/>
    </source>
</evidence>
<feature type="transmembrane region" description="Helical" evidence="2">
    <location>
        <begin position="140"/>
        <end position="161"/>
    </location>
</feature>
<dbReference type="Proteomes" id="UP001522868">
    <property type="component" value="Unassembled WGS sequence"/>
</dbReference>
<evidence type="ECO:0000313" key="3">
    <source>
        <dbReference type="EMBL" id="MCK8679564.1"/>
    </source>
</evidence>
<organism evidence="3 4">
    <name type="scientific">Streptomyces lichenis</name>
    <dbReference type="NCBI Taxonomy" id="2306967"/>
    <lineage>
        <taxon>Bacteria</taxon>
        <taxon>Bacillati</taxon>
        <taxon>Actinomycetota</taxon>
        <taxon>Actinomycetes</taxon>
        <taxon>Kitasatosporales</taxon>
        <taxon>Streptomycetaceae</taxon>
        <taxon>Streptomyces</taxon>
    </lineage>
</organism>
<reference evidence="3 4" key="1">
    <citation type="submission" date="2022-04" db="EMBL/GenBank/DDBJ databases">
        <title>Streptomyces sp. nov. LCR6-01 isolated from Lichen of Dirinaria sp.</title>
        <authorList>
            <person name="Kanchanasin P."/>
            <person name="Tanasupawat S."/>
            <person name="Phongsopitanun W."/>
        </authorList>
    </citation>
    <scope>NUCLEOTIDE SEQUENCE [LARGE SCALE GENOMIC DNA]</scope>
    <source>
        <strain evidence="3 4">LCR6-01</strain>
    </source>
</reference>
<keyword evidence="2" id="KW-0812">Transmembrane</keyword>
<feature type="transmembrane region" description="Helical" evidence="2">
    <location>
        <begin position="66"/>
        <end position="87"/>
    </location>
</feature>
<proteinExistence type="predicted"/>
<dbReference type="EMBL" id="JALPTH010000019">
    <property type="protein sequence ID" value="MCK8679564.1"/>
    <property type="molecule type" value="Genomic_DNA"/>
</dbReference>
<name>A0ABT0IE29_9ACTN</name>
<keyword evidence="2" id="KW-0472">Membrane</keyword>
<evidence type="ECO:0000256" key="2">
    <source>
        <dbReference type="SAM" id="Phobius"/>
    </source>
</evidence>
<gene>
    <name evidence="3" type="ORF">M1O15_19650</name>
</gene>
<dbReference type="RefSeq" id="WP_248635262.1">
    <property type="nucleotide sequence ID" value="NZ_JALPTH010000019.1"/>
</dbReference>
<evidence type="ECO:0000256" key="1">
    <source>
        <dbReference type="SAM" id="MobiDB-lite"/>
    </source>
</evidence>
<keyword evidence="4" id="KW-1185">Reference proteome</keyword>
<comment type="caution">
    <text evidence="3">The sequence shown here is derived from an EMBL/GenBank/DDBJ whole genome shotgun (WGS) entry which is preliminary data.</text>
</comment>
<accession>A0ABT0IE29</accession>
<feature type="region of interest" description="Disordered" evidence="1">
    <location>
        <begin position="348"/>
        <end position="369"/>
    </location>
</feature>
<protein>
    <submittedName>
        <fullName evidence="3">FUSC family protein</fullName>
    </submittedName>
</protein>